<sequence>MEYDSISNLKFKAQGDTVRSDFSSRYKRNLLEDYREKLQGIMRNSQYKKNDHKINFLRQNVRTKDTSLNFNHYQDMISFKSKANKVFAASSRTPQLKIMPYEYALRDKAMSQSSIYNESLQNVIKISTLSIATNLVRDGGLYGISEKYLRRLEKFCNEVIRN</sequence>
<dbReference type="EMBL" id="MPUH01000833">
    <property type="protein sequence ID" value="OMJ73289.1"/>
    <property type="molecule type" value="Genomic_DNA"/>
</dbReference>
<gene>
    <name evidence="1" type="ORF">SteCoe_28072</name>
</gene>
<organism evidence="1 2">
    <name type="scientific">Stentor coeruleus</name>
    <dbReference type="NCBI Taxonomy" id="5963"/>
    <lineage>
        <taxon>Eukaryota</taxon>
        <taxon>Sar</taxon>
        <taxon>Alveolata</taxon>
        <taxon>Ciliophora</taxon>
        <taxon>Postciliodesmatophora</taxon>
        <taxon>Heterotrichea</taxon>
        <taxon>Heterotrichida</taxon>
        <taxon>Stentoridae</taxon>
        <taxon>Stentor</taxon>
    </lineage>
</organism>
<evidence type="ECO:0000313" key="2">
    <source>
        <dbReference type="Proteomes" id="UP000187209"/>
    </source>
</evidence>
<evidence type="ECO:0000313" key="1">
    <source>
        <dbReference type="EMBL" id="OMJ73289.1"/>
    </source>
</evidence>
<dbReference type="AlphaFoldDB" id="A0A1R2B952"/>
<proteinExistence type="predicted"/>
<accession>A0A1R2B952</accession>
<name>A0A1R2B952_9CILI</name>
<keyword evidence="2" id="KW-1185">Reference proteome</keyword>
<comment type="caution">
    <text evidence="1">The sequence shown here is derived from an EMBL/GenBank/DDBJ whole genome shotgun (WGS) entry which is preliminary data.</text>
</comment>
<dbReference type="Proteomes" id="UP000187209">
    <property type="component" value="Unassembled WGS sequence"/>
</dbReference>
<reference evidence="1 2" key="1">
    <citation type="submission" date="2016-11" db="EMBL/GenBank/DDBJ databases">
        <title>The macronuclear genome of Stentor coeruleus: a giant cell with tiny introns.</title>
        <authorList>
            <person name="Slabodnick M."/>
            <person name="Ruby J.G."/>
            <person name="Reiff S.B."/>
            <person name="Swart E.C."/>
            <person name="Gosai S."/>
            <person name="Prabakaran S."/>
            <person name="Witkowska E."/>
            <person name="Larue G.E."/>
            <person name="Fisher S."/>
            <person name="Freeman R.M."/>
            <person name="Gunawardena J."/>
            <person name="Chu W."/>
            <person name="Stover N.A."/>
            <person name="Gregory B.D."/>
            <person name="Nowacki M."/>
            <person name="Derisi J."/>
            <person name="Roy S.W."/>
            <person name="Marshall W.F."/>
            <person name="Sood P."/>
        </authorList>
    </citation>
    <scope>NUCLEOTIDE SEQUENCE [LARGE SCALE GENOMIC DNA]</scope>
    <source>
        <strain evidence="1">WM001</strain>
    </source>
</reference>
<protein>
    <submittedName>
        <fullName evidence="1">Uncharacterized protein</fullName>
    </submittedName>
</protein>